<dbReference type="InterPro" id="IPR021409">
    <property type="entry name" value="DUF3047"/>
</dbReference>
<feature type="signal peptide" evidence="1">
    <location>
        <begin position="1"/>
        <end position="27"/>
    </location>
</feature>
<feature type="chain" id="PRO_5015683542" description="DUF3047 domain-containing protein" evidence="1">
    <location>
        <begin position="28"/>
        <end position="257"/>
    </location>
</feature>
<keyword evidence="1" id="KW-0732">Signal</keyword>
<gene>
    <name evidence="2" type="ORF">C6571_16710</name>
</gene>
<dbReference type="RefSeq" id="WP_106447689.1">
    <property type="nucleotide sequence ID" value="NZ_CP027669.1"/>
</dbReference>
<dbReference type="Proteomes" id="UP000239326">
    <property type="component" value="Chromosome"/>
</dbReference>
<proteinExistence type="predicted"/>
<organism evidence="2 3">
    <name type="scientific">Simplicispira suum</name>
    <dbReference type="NCBI Taxonomy" id="2109915"/>
    <lineage>
        <taxon>Bacteria</taxon>
        <taxon>Pseudomonadati</taxon>
        <taxon>Pseudomonadota</taxon>
        <taxon>Betaproteobacteria</taxon>
        <taxon>Burkholderiales</taxon>
        <taxon>Comamonadaceae</taxon>
        <taxon>Simplicispira</taxon>
    </lineage>
</organism>
<dbReference type="Pfam" id="PF11249">
    <property type="entry name" value="DUF3047"/>
    <property type="match status" value="1"/>
</dbReference>
<sequence length="257" mass="28043">MTRDPCKRRCRRGVFVLLLGVATSAVPAPVRVGDFAAGSDALPAPWKVVQLDERVPATRYRTLQWDGRAAIEARADASMALLARPLTVDLQATPVLCWLWRVDDVLKQADLSRKAGDDYAARVYVTFSLPPESLSAGLRFKLALGRSLYGELVPDAAVNYVWDNRHPIGTRAFNAYTDRAAMVVQRSGNAQAGRWVSERVNVLADATQAFGKLPFRASLLAVASDTDNTGEQARAGFAELHFVAAEEQCQFSGPPVQ</sequence>
<name>A0A2S0N3I2_9BURK</name>
<reference evidence="2 3" key="1">
    <citation type="submission" date="2018-03" db="EMBL/GenBank/DDBJ databases">
        <title>Genome sequencing of Simplicispira sp.</title>
        <authorList>
            <person name="Kim S.-J."/>
            <person name="Heo J."/>
            <person name="Kwon S.-W."/>
        </authorList>
    </citation>
    <scope>NUCLEOTIDE SEQUENCE [LARGE SCALE GENOMIC DNA]</scope>
    <source>
        <strain evidence="2 3">SC1-8</strain>
    </source>
</reference>
<keyword evidence="3" id="KW-1185">Reference proteome</keyword>
<evidence type="ECO:0000313" key="3">
    <source>
        <dbReference type="Proteomes" id="UP000239326"/>
    </source>
</evidence>
<dbReference type="KEGG" id="simp:C6571_16710"/>
<evidence type="ECO:0000256" key="1">
    <source>
        <dbReference type="SAM" id="SignalP"/>
    </source>
</evidence>
<evidence type="ECO:0000313" key="2">
    <source>
        <dbReference type="EMBL" id="AVO42714.1"/>
    </source>
</evidence>
<protein>
    <recommendedName>
        <fullName evidence="4">DUF3047 domain-containing protein</fullName>
    </recommendedName>
</protein>
<dbReference type="AlphaFoldDB" id="A0A2S0N3I2"/>
<evidence type="ECO:0008006" key="4">
    <source>
        <dbReference type="Google" id="ProtNLM"/>
    </source>
</evidence>
<accession>A0A2S0N3I2</accession>
<dbReference type="EMBL" id="CP027669">
    <property type="protein sequence ID" value="AVO42714.1"/>
    <property type="molecule type" value="Genomic_DNA"/>
</dbReference>
<dbReference type="OrthoDB" id="9775969at2"/>